<dbReference type="AlphaFoldDB" id="A0A2P2LJV3"/>
<organism evidence="2">
    <name type="scientific">Rhizophora mucronata</name>
    <name type="common">Asiatic mangrove</name>
    <dbReference type="NCBI Taxonomy" id="61149"/>
    <lineage>
        <taxon>Eukaryota</taxon>
        <taxon>Viridiplantae</taxon>
        <taxon>Streptophyta</taxon>
        <taxon>Embryophyta</taxon>
        <taxon>Tracheophyta</taxon>
        <taxon>Spermatophyta</taxon>
        <taxon>Magnoliopsida</taxon>
        <taxon>eudicotyledons</taxon>
        <taxon>Gunneridae</taxon>
        <taxon>Pentapetalae</taxon>
        <taxon>rosids</taxon>
        <taxon>fabids</taxon>
        <taxon>Malpighiales</taxon>
        <taxon>Rhizophoraceae</taxon>
        <taxon>Rhizophora</taxon>
    </lineage>
</organism>
<protein>
    <submittedName>
        <fullName evidence="2">Uncharacterized protein</fullName>
    </submittedName>
</protein>
<evidence type="ECO:0000256" key="1">
    <source>
        <dbReference type="SAM" id="MobiDB-lite"/>
    </source>
</evidence>
<reference evidence="2" key="1">
    <citation type="submission" date="2018-02" db="EMBL/GenBank/DDBJ databases">
        <title>Rhizophora mucronata_Transcriptome.</title>
        <authorList>
            <person name="Meera S.P."/>
            <person name="Sreeshan A."/>
            <person name="Augustine A."/>
        </authorList>
    </citation>
    <scope>NUCLEOTIDE SEQUENCE</scope>
    <source>
        <tissue evidence="2">Leaf</tissue>
    </source>
</reference>
<evidence type="ECO:0000313" key="2">
    <source>
        <dbReference type="EMBL" id="MBX18244.1"/>
    </source>
</evidence>
<name>A0A2P2LJV3_RHIMU</name>
<dbReference type="EMBL" id="GGEC01037760">
    <property type="protein sequence ID" value="MBX18244.1"/>
    <property type="molecule type" value="Transcribed_RNA"/>
</dbReference>
<accession>A0A2P2LJV3</accession>
<sequence length="47" mass="5316">MHPLYFKKKHTIEIADRKGCLLSTLSSTGSTKSQAQNKQTSKYKEAM</sequence>
<proteinExistence type="predicted"/>
<feature type="region of interest" description="Disordered" evidence="1">
    <location>
        <begin position="25"/>
        <end position="47"/>
    </location>
</feature>